<dbReference type="AlphaFoldDB" id="A0A139BWW8"/>
<protein>
    <submittedName>
        <fullName evidence="1">Uncharacterized protein</fullName>
    </submittedName>
</protein>
<evidence type="ECO:0000313" key="1">
    <source>
        <dbReference type="EMBL" id="KXS33491.1"/>
    </source>
</evidence>
<sequence length="230" mass="26097">MNSTLTSQEALVSQPPQIQFDLLANARDSLRQAVELLAWKDIGSDHARLKHSITNAAHSIELLLKERLYRINPAFVWENVDKYPNLEANTVNVNTAISRLKNIGAVMFSEKDENNIRSLRKTRNAIEHYEWRTTEKEAKIIVGNALSFAFSFAAEQLGIDLAADFKQDDTWRSLIEELYDFVRIHGARLEAKLRENGEYPSYCDACGELTVPMRGGSCELCGHWQIVDDA</sequence>
<proteinExistence type="predicted"/>
<comment type="caution">
    <text evidence="1">The sequence shown here is derived from an EMBL/GenBank/DDBJ whole genome shotgun (WGS) entry which is preliminary data.</text>
</comment>
<gene>
    <name evidence="1" type="ORF">AWT59_0372</name>
</gene>
<dbReference type="EMBL" id="LSLI01000005">
    <property type="protein sequence ID" value="KXS33491.1"/>
    <property type="molecule type" value="Genomic_DNA"/>
</dbReference>
<dbReference type="PATRIC" id="fig|1796491.3.peg.406"/>
<reference evidence="1 2" key="2">
    <citation type="submission" date="2016-03" db="EMBL/GenBank/DDBJ databases">
        <title>New uncultured bacterium of the family Gallionellaceae from acid mine drainage: description and reconstruction of genome based on metagenomic analysis of microbial community.</title>
        <authorList>
            <person name="Kadnikov V."/>
            <person name="Ivasenko D."/>
            <person name="Beletsky A."/>
            <person name="Mardanov A."/>
            <person name="Danilova E."/>
            <person name="Pimenov N."/>
            <person name="Karnachuk O."/>
            <person name="Ravin N."/>
        </authorList>
    </citation>
    <scope>NUCLEOTIDE SEQUENCE [LARGE SCALE GENOMIC DNA]</scope>
    <source>
        <strain evidence="1">ShG14-8</strain>
    </source>
</reference>
<accession>A0A139BWW8</accession>
<dbReference type="Proteomes" id="UP000070578">
    <property type="component" value="Unassembled WGS sequence"/>
</dbReference>
<organism evidence="1 2">
    <name type="scientific">Candidatus Gallionella acididurans</name>
    <dbReference type="NCBI Taxonomy" id="1796491"/>
    <lineage>
        <taxon>Bacteria</taxon>
        <taxon>Pseudomonadati</taxon>
        <taxon>Pseudomonadota</taxon>
        <taxon>Betaproteobacteria</taxon>
        <taxon>Nitrosomonadales</taxon>
        <taxon>Gallionellaceae</taxon>
        <taxon>Gallionella</taxon>
    </lineage>
</organism>
<reference evidence="1 2" key="1">
    <citation type="submission" date="2016-02" db="EMBL/GenBank/DDBJ databases">
        <authorList>
            <person name="Wen L."/>
            <person name="He K."/>
            <person name="Yang H."/>
        </authorList>
    </citation>
    <scope>NUCLEOTIDE SEQUENCE [LARGE SCALE GENOMIC DNA]</scope>
    <source>
        <strain evidence="1">ShG14-8</strain>
    </source>
</reference>
<evidence type="ECO:0000313" key="2">
    <source>
        <dbReference type="Proteomes" id="UP000070578"/>
    </source>
</evidence>
<name>A0A139BWW8_9PROT</name>